<gene>
    <name evidence="4" type="ORF">DSY95_01820</name>
</gene>
<dbReference type="InterPro" id="IPR027417">
    <property type="entry name" value="P-loop_NTPase"/>
</dbReference>
<dbReference type="PANTHER" id="PTHR10695:SF46">
    <property type="entry name" value="BIFUNCTIONAL COENZYME A SYNTHASE-RELATED"/>
    <property type="match status" value="1"/>
</dbReference>
<keyword evidence="2" id="KW-0067">ATP-binding</keyword>
<dbReference type="EMBL" id="QNZJ01000076">
    <property type="protein sequence ID" value="RTZ87760.1"/>
    <property type="molecule type" value="Genomic_DNA"/>
</dbReference>
<keyword evidence="1" id="KW-0547">Nucleotide-binding</keyword>
<dbReference type="PANTHER" id="PTHR10695">
    <property type="entry name" value="DEPHOSPHO-COA KINASE-RELATED"/>
    <property type="match status" value="1"/>
</dbReference>
<sequence>MSFKYAIVLTGGIATGKSSVAKKFILDGFIVIDADKIAHEMLELHQDKIVELFGAEYVKDGVVNRKALGSLIFSNAKEKLRLEGVLHPLIFEEITKQASEQDKLKKPYLIDIPLFYESGRYAIKKSIVVYTPKEKQLERLMERDNSTQEEAQLRI</sequence>
<reference evidence="4 5" key="1">
    <citation type="submission" date="2018-06" db="EMBL/GenBank/DDBJ databases">
        <title>Combined omics and stable isotope probing to characterize newly discovered Mariana Back-Arc vent microbial communities.</title>
        <authorList>
            <person name="Trembath-Reichert E."/>
            <person name="Huber J.A."/>
        </authorList>
    </citation>
    <scope>NUCLEOTIDE SEQUENCE [LARGE SCALE GENOMIC DNA]</scope>
    <source>
        <strain evidence="4">MAG 54</strain>
    </source>
</reference>
<dbReference type="GO" id="GO:0015937">
    <property type="term" value="P:coenzyme A biosynthetic process"/>
    <property type="evidence" value="ECO:0007669"/>
    <property type="project" value="UniProtKB-UniRule"/>
</dbReference>
<comment type="caution">
    <text evidence="4">The sequence shown here is derived from an EMBL/GenBank/DDBJ whole genome shotgun (WGS) entry which is preliminary data.</text>
</comment>
<evidence type="ECO:0000256" key="1">
    <source>
        <dbReference type="ARBA" id="ARBA00022741"/>
    </source>
</evidence>
<organism evidence="4 5">
    <name type="scientific">SAR324 cluster bacterium</name>
    <dbReference type="NCBI Taxonomy" id="2024889"/>
    <lineage>
        <taxon>Bacteria</taxon>
        <taxon>Deltaproteobacteria</taxon>
        <taxon>SAR324 cluster</taxon>
    </lineage>
</organism>
<name>A0A432GW13_9DELT</name>
<dbReference type="CDD" id="cd02022">
    <property type="entry name" value="DPCK"/>
    <property type="match status" value="1"/>
</dbReference>
<dbReference type="GO" id="GO:0004140">
    <property type="term" value="F:dephospho-CoA kinase activity"/>
    <property type="evidence" value="ECO:0007669"/>
    <property type="project" value="UniProtKB-UniRule"/>
</dbReference>
<feature type="non-terminal residue" evidence="4">
    <location>
        <position position="155"/>
    </location>
</feature>
<dbReference type="NCBIfam" id="TIGR00152">
    <property type="entry name" value="dephospho-CoA kinase"/>
    <property type="match status" value="1"/>
</dbReference>
<keyword evidence="4" id="KW-0418">Kinase</keyword>
<dbReference type="Proteomes" id="UP000287719">
    <property type="component" value="Unassembled WGS sequence"/>
</dbReference>
<dbReference type="InterPro" id="IPR001977">
    <property type="entry name" value="Depp_CoAkinase"/>
</dbReference>
<dbReference type="Pfam" id="PF01121">
    <property type="entry name" value="CoaE"/>
    <property type="match status" value="1"/>
</dbReference>
<evidence type="ECO:0000313" key="4">
    <source>
        <dbReference type="EMBL" id="RTZ87760.1"/>
    </source>
</evidence>
<accession>A0A432GW13</accession>
<protein>
    <recommendedName>
        <fullName evidence="3">Dephospho-CoA kinase</fullName>
        <ecNumber evidence="3">2.7.1.24</ecNumber>
    </recommendedName>
</protein>
<dbReference type="SUPFAM" id="SSF52540">
    <property type="entry name" value="P-loop containing nucleoside triphosphate hydrolases"/>
    <property type="match status" value="1"/>
</dbReference>
<dbReference type="HAMAP" id="MF_00376">
    <property type="entry name" value="Dephospho_CoA_kinase"/>
    <property type="match status" value="1"/>
</dbReference>
<evidence type="ECO:0000256" key="2">
    <source>
        <dbReference type="ARBA" id="ARBA00022840"/>
    </source>
</evidence>
<dbReference type="PROSITE" id="PS51219">
    <property type="entry name" value="DPCK"/>
    <property type="match status" value="1"/>
</dbReference>
<dbReference type="EC" id="2.7.1.24" evidence="3"/>
<dbReference type="GO" id="GO:0005737">
    <property type="term" value="C:cytoplasm"/>
    <property type="evidence" value="ECO:0007669"/>
    <property type="project" value="UniProtKB-UniRule"/>
</dbReference>
<dbReference type="Gene3D" id="3.40.50.300">
    <property type="entry name" value="P-loop containing nucleotide triphosphate hydrolases"/>
    <property type="match status" value="1"/>
</dbReference>
<evidence type="ECO:0000313" key="5">
    <source>
        <dbReference type="Proteomes" id="UP000287719"/>
    </source>
</evidence>
<dbReference type="GO" id="GO:0005524">
    <property type="term" value="F:ATP binding"/>
    <property type="evidence" value="ECO:0007669"/>
    <property type="project" value="UniProtKB-KW"/>
</dbReference>
<dbReference type="AlphaFoldDB" id="A0A432GW13"/>
<proteinExistence type="inferred from homology"/>
<evidence type="ECO:0000256" key="3">
    <source>
        <dbReference type="NCBIfam" id="TIGR00152"/>
    </source>
</evidence>
<keyword evidence="4" id="KW-0808">Transferase</keyword>